<dbReference type="Gramene" id="OMERI04G08040.1">
    <property type="protein sequence ID" value="OMERI04G08040.1"/>
    <property type="gene ID" value="OMERI04G08040"/>
</dbReference>
<protein>
    <submittedName>
        <fullName evidence="2">Uncharacterized protein</fullName>
    </submittedName>
</protein>
<proteinExistence type="predicted"/>
<dbReference type="AlphaFoldDB" id="A0A0E0DCW4"/>
<evidence type="ECO:0000313" key="3">
    <source>
        <dbReference type="Proteomes" id="UP000008021"/>
    </source>
</evidence>
<feature type="compositionally biased region" description="Polar residues" evidence="1">
    <location>
        <begin position="44"/>
        <end position="53"/>
    </location>
</feature>
<dbReference type="EnsemblPlants" id="OMERI04G08040.1">
    <property type="protein sequence ID" value="OMERI04G08040.1"/>
    <property type="gene ID" value="OMERI04G08040"/>
</dbReference>
<sequence length="124" mass="12883">MAALGTGARRWWLGSGRPRHVSFTNPSSSFLYYTADSAAPPSRATPTCGSGTPTLRRIAGVPSSGMTSARGSGRLGVDQLPPPQRHPPPLGIAAVGASGHGRWVSRRVRVAMVVVVASTTTMMS</sequence>
<evidence type="ECO:0000256" key="1">
    <source>
        <dbReference type="SAM" id="MobiDB-lite"/>
    </source>
</evidence>
<name>A0A0E0DCW4_9ORYZ</name>
<reference evidence="2" key="1">
    <citation type="submission" date="2015-04" db="UniProtKB">
        <authorList>
            <consortium name="EnsemblPlants"/>
        </authorList>
    </citation>
    <scope>IDENTIFICATION</scope>
</reference>
<accession>A0A0E0DCW4</accession>
<feature type="region of interest" description="Disordered" evidence="1">
    <location>
        <begin position="41"/>
        <end position="89"/>
    </location>
</feature>
<organism evidence="2">
    <name type="scientific">Oryza meridionalis</name>
    <dbReference type="NCBI Taxonomy" id="40149"/>
    <lineage>
        <taxon>Eukaryota</taxon>
        <taxon>Viridiplantae</taxon>
        <taxon>Streptophyta</taxon>
        <taxon>Embryophyta</taxon>
        <taxon>Tracheophyta</taxon>
        <taxon>Spermatophyta</taxon>
        <taxon>Magnoliopsida</taxon>
        <taxon>Liliopsida</taxon>
        <taxon>Poales</taxon>
        <taxon>Poaceae</taxon>
        <taxon>BOP clade</taxon>
        <taxon>Oryzoideae</taxon>
        <taxon>Oryzeae</taxon>
        <taxon>Oryzinae</taxon>
        <taxon>Oryza</taxon>
    </lineage>
</organism>
<reference evidence="2" key="2">
    <citation type="submission" date="2018-05" db="EMBL/GenBank/DDBJ databases">
        <title>OmerRS3 (Oryza meridionalis Reference Sequence Version 3).</title>
        <authorList>
            <person name="Zhang J."/>
            <person name="Kudrna D."/>
            <person name="Lee S."/>
            <person name="Talag J."/>
            <person name="Welchert J."/>
            <person name="Wing R.A."/>
        </authorList>
    </citation>
    <scope>NUCLEOTIDE SEQUENCE [LARGE SCALE GENOMIC DNA]</scope>
    <source>
        <strain evidence="2">cv. OR44</strain>
    </source>
</reference>
<evidence type="ECO:0000313" key="2">
    <source>
        <dbReference type="EnsemblPlants" id="OMERI04G08040.1"/>
    </source>
</evidence>
<feature type="compositionally biased region" description="Pro residues" evidence="1">
    <location>
        <begin position="80"/>
        <end position="89"/>
    </location>
</feature>
<dbReference type="Proteomes" id="UP000008021">
    <property type="component" value="Chromosome 4"/>
</dbReference>
<keyword evidence="3" id="KW-1185">Reference proteome</keyword>
<dbReference type="HOGENOM" id="CLU_2007584_0_0_1"/>